<evidence type="ECO:0000256" key="5">
    <source>
        <dbReference type="SAM" id="Phobius"/>
    </source>
</evidence>
<reference evidence="6" key="1">
    <citation type="submission" date="2020-11" db="EMBL/GenBank/DDBJ databases">
        <authorList>
            <consortium name="DOE Joint Genome Institute"/>
            <person name="Ahrendt S."/>
            <person name="Riley R."/>
            <person name="Andreopoulos W."/>
            <person name="Labutti K."/>
            <person name="Pangilinan J."/>
            <person name="Ruiz-Duenas F.J."/>
            <person name="Barrasa J.M."/>
            <person name="Sanchez-Garcia M."/>
            <person name="Camarero S."/>
            <person name="Miyauchi S."/>
            <person name="Serrano A."/>
            <person name="Linde D."/>
            <person name="Babiker R."/>
            <person name="Drula E."/>
            <person name="Ayuso-Fernandez I."/>
            <person name="Pacheco R."/>
            <person name="Padilla G."/>
            <person name="Ferreira P."/>
            <person name="Barriuso J."/>
            <person name="Kellner H."/>
            <person name="Castanera R."/>
            <person name="Alfaro M."/>
            <person name="Ramirez L."/>
            <person name="Pisabarro A.G."/>
            <person name="Kuo A."/>
            <person name="Tritt A."/>
            <person name="Lipzen A."/>
            <person name="He G."/>
            <person name="Yan M."/>
            <person name="Ng V."/>
            <person name="Cullen D."/>
            <person name="Martin F."/>
            <person name="Rosso M.-N."/>
            <person name="Henrissat B."/>
            <person name="Hibbett D."/>
            <person name="Martinez A.T."/>
            <person name="Grigoriev I.V."/>
        </authorList>
    </citation>
    <scope>NUCLEOTIDE SEQUENCE</scope>
    <source>
        <strain evidence="6">CBS 506.95</strain>
    </source>
</reference>
<dbReference type="GO" id="GO:0016020">
    <property type="term" value="C:membrane"/>
    <property type="evidence" value="ECO:0007669"/>
    <property type="project" value="UniProtKB-SubCell"/>
</dbReference>
<dbReference type="PANTHER" id="PTHR35371">
    <property type="entry name" value="INNER MEMBRANE PROTEIN"/>
    <property type="match status" value="1"/>
</dbReference>
<keyword evidence="2 5" id="KW-0812">Transmembrane</keyword>
<dbReference type="InterPro" id="IPR023352">
    <property type="entry name" value="MAPEG-like_dom_sf"/>
</dbReference>
<evidence type="ECO:0000256" key="4">
    <source>
        <dbReference type="ARBA" id="ARBA00023136"/>
    </source>
</evidence>
<protein>
    <submittedName>
        <fullName evidence="6">Uncharacterized protein</fullName>
    </submittedName>
</protein>
<dbReference type="EMBL" id="MU157851">
    <property type="protein sequence ID" value="KAF9528587.1"/>
    <property type="molecule type" value="Genomic_DNA"/>
</dbReference>
<dbReference type="SUPFAM" id="SSF161084">
    <property type="entry name" value="MAPEG domain-like"/>
    <property type="match status" value="1"/>
</dbReference>
<proteinExistence type="predicted"/>
<dbReference type="Gene3D" id="1.20.120.550">
    <property type="entry name" value="Membrane associated eicosanoid/glutathione metabolism-like domain"/>
    <property type="match status" value="1"/>
</dbReference>
<dbReference type="Proteomes" id="UP000807306">
    <property type="component" value="Unassembled WGS sequence"/>
</dbReference>
<feature type="transmembrane region" description="Helical" evidence="5">
    <location>
        <begin position="130"/>
        <end position="149"/>
    </location>
</feature>
<dbReference type="AlphaFoldDB" id="A0A9P6JPJ7"/>
<evidence type="ECO:0000313" key="7">
    <source>
        <dbReference type="Proteomes" id="UP000807306"/>
    </source>
</evidence>
<evidence type="ECO:0000256" key="3">
    <source>
        <dbReference type="ARBA" id="ARBA00022989"/>
    </source>
</evidence>
<keyword evidence="3 5" id="KW-1133">Transmembrane helix</keyword>
<dbReference type="PANTHER" id="PTHR35371:SF1">
    <property type="entry name" value="BLR7753 PROTEIN"/>
    <property type="match status" value="1"/>
</dbReference>
<organism evidence="6 7">
    <name type="scientific">Crepidotus variabilis</name>
    <dbReference type="NCBI Taxonomy" id="179855"/>
    <lineage>
        <taxon>Eukaryota</taxon>
        <taxon>Fungi</taxon>
        <taxon>Dikarya</taxon>
        <taxon>Basidiomycota</taxon>
        <taxon>Agaricomycotina</taxon>
        <taxon>Agaricomycetes</taxon>
        <taxon>Agaricomycetidae</taxon>
        <taxon>Agaricales</taxon>
        <taxon>Agaricineae</taxon>
        <taxon>Crepidotaceae</taxon>
        <taxon>Crepidotus</taxon>
    </lineage>
</organism>
<dbReference type="Pfam" id="PF01124">
    <property type="entry name" value="MAPEG"/>
    <property type="match status" value="1"/>
</dbReference>
<sequence>MGSLSTNYSLYSIPAMVLVSYYPTAVKGAIMTNLGIYNNVVPRGNLPKLQAKPNPKVSPELAAKLARCEGAHYNGLENLPFFGLSILASNYVGLKPEVLNVAAGLYIALRVLYNYIYINNTKVSTSFVRTLVWNIGIAIPFYLSIKAAANVPTR</sequence>
<keyword evidence="7" id="KW-1185">Reference proteome</keyword>
<evidence type="ECO:0000313" key="6">
    <source>
        <dbReference type="EMBL" id="KAF9528587.1"/>
    </source>
</evidence>
<name>A0A9P6JPJ7_9AGAR</name>
<comment type="caution">
    <text evidence="6">The sequence shown here is derived from an EMBL/GenBank/DDBJ whole genome shotgun (WGS) entry which is preliminary data.</text>
</comment>
<evidence type="ECO:0000256" key="1">
    <source>
        <dbReference type="ARBA" id="ARBA00004370"/>
    </source>
</evidence>
<gene>
    <name evidence="6" type="ORF">CPB83DRAFT_303282</name>
</gene>
<feature type="transmembrane region" description="Helical" evidence="5">
    <location>
        <begin position="98"/>
        <end position="118"/>
    </location>
</feature>
<accession>A0A9P6JPJ7</accession>
<keyword evidence="4 5" id="KW-0472">Membrane</keyword>
<evidence type="ECO:0000256" key="2">
    <source>
        <dbReference type="ARBA" id="ARBA00022692"/>
    </source>
</evidence>
<dbReference type="InterPro" id="IPR001129">
    <property type="entry name" value="Membr-assoc_MAPEG"/>
</dbReference>
<comment type="subcellular location">
    <subcellularLocation>
        <location evidence="1">Membrane</location>
    </subcellularLocation>
</comment>
<dbReference type="OrthoDB" id="2122304at2759"/>